<dbReference type="Proteomes" id="UP000066284">
    <property type="component" value="Chromosome 1"/>
</dbReference>
<evidence type="ECO:0000256" key="3">
    <source>
        <dbReference type="ARBA" id="ARBA00022764"/>
    </source>
</evidence>
<dbReference type="PANTHER" id="PTHR36307:SF1">
    <property type="entry name" value="FLAGELLA BASAL BODY P-RING FORMATION PROTEIN FLGA"/>
    <property type="match status" value="1"/>
</dbReference>
<evidence type="ECO:0000313" key="7">
    <source>
        <dbReference type="EMBL" id="CUQ67123.1"/>
    </source>
</evidence>
<protein>
    <submittedName>
        <fullName evidence="7">Putative Flagella basal body P-ring formation protein FlgA</fullName>
    </submittedName>
</protein>
<gene>
    <name evidence="7" type="ORF">NITINOP_2151</name>
</gene>
<evidence type="ECO:0000256" key="2">
    <source>
        <dbReference type="ARBA" id="ARBA00022729"/>
    </source>
</evidence>
<dbReference type="InterPro" id="IPR013974">
    <property type="entry name" value="SAF"/>
</dbReference>
<feature type="region of interest" description="Disordered" evidence="4">
    <location>
        <begin position="33"/>
        <end position="54"/>
    </location>
</feature>
<dbReference type="STRING" id="1715989.NITINOP_2151"/>
<evidence type="ECO:0000259" key="6">
    <source>
        <dbReference type="SMART" id="SM00858"/>
    </source>
</evidence>
<dbReference type="PANTHER" id="PTHR36307">
    <property type="entry name" value="FLAGELLA BASAL BODY P-RING FORMATION PROTEIN FLGA"/>
    <property type="match status" value="1"/>
</dbReference>
<dbReference type="Gene3D" id="3.90.1210.10">
    <property type="entry name" value="Antifreeze-like/N-acetylneuraminic acid synthase C-terminal domain"/>
    <property type="match status" value="1"/>
</dbReference>
<dbReference type="RefSeq" id="WP_062485227.1">
    <property type="nucleotide sequence ID" value="NZ_LN885086.1"/>
</dbReference>
<comment type="subcellular location">
    <subcellularLocation>
        <location evidence="1">Periplasm</location>
    </subcellularLocation>
</comment>
<dbReference type="KEGG" id="nio:NITINOP_2151"/>
<dbReference type="NCBIfam" id="TIGR03170">
    <property type="entry name" value="flgA_cterm"/>
    <property type="match status" value="1"/>
</dbReference>
<dbReference type="GO" id="GO:0042597">
    <property type="term" value="C:periplasmic space"/>
    <property type="evidence" value="ECO:0007669"/>
    <property type="project" value="UniProtKB-SubCell"/>
</dbReference>
<feature type="domain" description="SAF" evidence="6">
    <location>
        <begin position="139"/>
        <end position="201"/>
    </location>
</feature>
<reference evidence="8" key="1">
    <citation type="submission" date="2015-09" db="EMBL/GenBank/DDBJ databases">
        <authorList>
            <person name="Daims H."/>
        </authorList>
    </citation>
    <scope>NUCLEOTIDE SEQUENCE [LARGE SCALE GENOMIC DNA]</scope>
</reference>
<feature type="signal peptide" evidence="5">
    <location>
        <begin position="1"/>
        <end position="19"/>
    </location>
</feature>
<keyword evidence="7" id="KW-0966">Cell projection</keyword>
<evidence type="ECO:0000256" key="5">
    <source>
        <dbReference type="SAM" id="SignalP"/>
    </source>
</evidence>
<dbReference type="CDD" id="cd11614">
    <property type="entry name" value="SAF_CpaB_FlgA_like"/>
    <property type="match status" value="1"/>
</dbReference>
<dbReference type="AlphaFoldDB" id="A0A0S4KRP4"/>
<evidence type="ECO:0000256" key="1">
    <source>
        <dbReference type="ARBA" id="ARBA00004418"/>
    </source>
</evidence>
<dbReference type="GO" id="GO:0044780">
    <property type="term" value="P:bacterial-type flagellum assembly"/>
    <property type="evidence" value="ECO:0007669"/>
    <property type="project" value="InterPro"/>
</dbReference>
<keyword evidence="3" id="KW-0574">Periplasm</keyword>
<name>A0A0S4KRP4_9BACT</name>
<organism evidence="7 8">
    <name type="scientific">Candidatus Nitrospira inopinata</name>
    <dbReference type="NCBI Taxonomy" id="1715989"/>
    <lineage>
        <taxon>Bacteria</taxon>
        <taxon>Pseudomonadati</taxon>
        <taxon>Nitrospirota</taxon>
        <taxon>Nitrospiria</taxon>
        <taxon>Nitrospirales</taxon>
        <taxon>Nitrospiraceae</taxon>
        <taxon>Nitrospira</taxon>
    </lineage>
</organism>
<keyword evidence="7" id="KW-0969">Cilium</keyword>
<dbReference type="Pfam" id="PF13144">
    <property type="entry name" value="ChapFlgA"/>
    <property type="match status" value="1"/>
</dbReference>
<dbReference type="Gene3D" id="2.30.30.760">
    <property type="match status" value="1"/>
</dbReference>
<evidence type="ECO:0000256" key="4">
    <source>
        <dbReference type="SAM" id="MobiDB-lite"/>
    </source>
</evidence>
<dbReference type="SMART" id="SM00858">
    <property type="entry name" value="SAF"/>
    <property type="match status" value="1"/>
</dbReference>
<keyword evidence="7" id="KW-0282">Flagellum</keyword>
<keyword evidence="2 5" id="KW-0732">Signal</keyword>
<feature type="chain" id="PRO_5006623501" evidence="5">
    <location>
        <begin position="20"/>
        <end position="264"/>
    </location>
</feature>
<keyword evidence="8" id="KW-1185">Reference proteome</keyword>
<evidence type="ECO:0000313" key="8">
    <source>
        <dbReference type="Proteomes" id="UP000066284"/>
    </source>
</evidence>
<feature type="compositionally biased region" description="Low complexity" evidence="4">
    <location>
        <begin position="42"/>
        <end position="51"/>
    </location>
</feature>
<dbReference type="OrthoDB" id="9793650at2"/>
<accession>A0A0S4KRP4</accession>
<dbReference type="EMBL" id="LN885086">
    <property type="protein sequence ID" value="CUQ67123.1"/>
    <property type="molecule type" value="Genomic_DNA"/>
</dbReference>
<proteinExistence type="predicted"/>
<sequence length="264" mass="28384">MSRPSMLLAFLLIGSVAWADGVSSAETLSESGRAVIGDPGRGSRSAGSRSAQRVATPEAIGKTIQSYLEKEWARTIKEVQVTVLEPSDPVGVPSGNVEWRVVPVRPEERLGRRHFQVAVTVNGKVWKTIDVAADVAAMIDAVALNRFVKPEEVIEEADLKNIRVRVSQLAHPFLVDSDHVIGKSAARPLPADTPLRAVFLKAPVVIKKGDRVLIEARRGGLSVHAYGVTKSSGYVGQTIMVANAESGRELRAKVVAPGLVQVEF</sequence>
<dbReference type="InterPro" id="IPR039246">
    <property type="entry name" value="Flagellar_FlgA"/>
</dbReference>
<dbReference type="InterPro" id="IPR017585">
    <property type="entry name" value="SAF_FlgA"/>
</dbReference>